<dbReference type="Gene3D" id="1.10.150.910">
    <property type="match status" value="1"/>
</dbReference>
<feature type="region of interest" description="Disordered" evidence="6">
    <location>
        <begin position="405"/>
        <end position="437"/>
    </location>
</feature>
<evidence type="ECO:0000256" key="6">
    <source>
        <dbReference type="SAM" id="MobiDB-lite"/>
    </source>
</evidence>
<accession>A0AAV6V2R1</accession>
<organism evidence="10 11">
    <name type="scientific">Oedothorax gibbosus</name>
    <dbReference type="NCBI Taxonomy" id="931172"/>
    <lineage>
        <taxon>Eukaryota</taxon>
        <taxon>Metazoa</taxon>
        <taxon>Ecdysozoa</taxon>
        <taxon>Arthropoda</taxon>
        <taxon>Chelicerata</taxon>
        <taxon>Arachnida</taxon>
        <taxon>Araneae</taxon>
        <taxon>Araneomorphae</taxon>
        <taxon>Entelegynae</taxon>
        <taxon>Araneoidea</taxon>
        <taxon>Linyphiidae</taxon>
        <taxon>Erigoninae</taxon>
        <taxon>Oedothorax</taxon>
    </lineage>
</organism>
<keyword evidence="11" id="KW-1185">Reference proteome</keyword>
<dbReference type="FunFam" id="2.130.10.10:FF:002223">
    <property type="entry name" value="Cleavage and polyadenylation specific factor 1"/>
    <property type="match status" value="1"/>
</dbReference>
<comment type="similarity">
    <text evidence="3">Belongs to the CPSF1 family.</text>
</comment>
<keyword evidence="2" id="KW-0539">Nucleus</keyword>
<evidence type="ECO:0000256" key="2">
    <source>
        <dbReference type="ARBA" id="ARBA00023242"/>
    </source>
</evidence>
<evidence type="ECO:0000256" key="1">
    <source>
        <dbReference type="ARBA" id="ARBA00004642"/>
    </source>
</evidence>
<dbReference type="FunFam" id="2.130.10.10:FF:000100">
    <property type="entry name" value="Cleavage and polyadenylation specificity factor subunit 1"/>
    <property type="match status" value="1"/>
</dbReference>
<keyword evidence="5" id="KW-0175">Coiled coil</keyword>
<dbReference type="InterPro" id="IPR050358">
    <property type="entry name" value="RSE1/DDB1/CFT1"/>
</dbReference>
<reference evidence="10 11" key="1">
    <citation type="journal article" date="2022" name="Nat. Ecol. Evol.">
        <title>A masculinizing supergene underlies an exaggerated male reproductive morph in a spider.</title>
        <authorList>
            <person name="Hendrickx F."/>
            <person name="De Corte Z."/>
            <person name="Sonet G."/>
            <person name="Van Belleghem S.M."/>
            <person name="Kostlbacher S."/>
            <person name="Vangestel C."/>
        </authorList>
    </citation>
    <scope>NUCLEOTIDE SEQUENCE [LARGE SCALE GENOMIC DNA]</scope>
    <source>
        <strain evidence="10">W744_W776</strain>
    </source>
</reference>
<protein>
    <recommendedName>
        <fullName evidence="4">Cleavage and polyadenylation specificity factor subunit 1</fullName>
    </recommendedName>
</protein>
<feature type="domain" description="RSE1/DDB1/CPSF1 first beta-propeller" evidence="8">
    <location>
        <begin position="16"/>
        <end position="406"/>
    </location>
</feature>
<feature type="domain" description="RSE1/DDB1/CPSF1 second beta-propeller" evidence="9">
    <location>
        <begin position="537"/>
        <end position="1014"/>
    </location>
</feature>
<dbReference type="Gene3D" id="2.130.10.10">
    <property type="entry name" value="YVTN repeat-like/Quinoprotein amine dehydrogenase"/>
    <property type="match status" value="4"/>
</dbReference>
<evidence type="ECO:0000259" key="7">
    <source>
        <dbReference type="Pfam" id="PF03178"/>
    </source>
</evidence>
<dbReference type="InterPro" id="IPR004871">
    <property type="entry name" value="RSE1/DDB1/CPSF1_C"/>
</dbReference>
<evidence type="ECO:0000313" key="10">
    <source>
        <dbReference type="EMBL" id="KAG8190352.1"/>
    </source>
</evidence>
<proteinExistence type="inferred from homology"/>
<sequence>MSNIYSFSKQMHPPTAVEHCLYCNFYNSWDQNLLIAGATVLRIYRLTPEAEPPANGEPKLKLECTQVFPLFGNVMSMKAIRLAGSPRDALLLSFKDAKLSLVEYDPSTHDLKTLSLHYFEEEDMRAGANHHPFIPEVRVDPDGRCAAMVVYERNIVILPFRKDNLTEEQEIVMGSTHISLGVKTPVLASYTIKLCDIDEKVNNIKDMQFLQGYYEPTLLLLYEPLRTWPGRIAVRQDTCAILALSLNLNQKVHPVIWTVAGLPYDCLYAMAVPKPIGGVLVVAVNSMLYLNQSVPPYGVSLNGFTDFSTAFPLKAQEGIKLSLDCSSAAFISYDKLVISMKGGELYVLTLFNDGMRSVRGFNFDRAASSVITTCMCICSEGYLFLGSRLGNSLLLRYTEKFESSKPNDQMTRKDSNASEKSLEDKENGGDTEGSAAKKARLDNMDDWMASDVALIEDPVELEVYGNLTQATKQLTSYTFEVCDSLLNIGPCGKIVMGEPAFLSEEFSGNPDHDLELVTTSGYGKNGALSVLQRSVRPQVVTTFELPGCVDMWTVVGQLSELETLEDKIPELKDKGEDAEETPSKPAPVLKNSHAFLILSRTDSSMILQTGQEINELDHSGFSTQAPTIFAGNMENNRFIVQVSQMGVRLLQGSRQIQHIPLDAGSPVVWASLADPYLVIMSAEGLVIQLMLKMDDFGSGARLQISRPQVAQVKSRVSSLCVYKDISGVFSTKSRQEPEELAPATNQNAPSVNMADVMDMNPEAVDDEDALLYGETMHTEKPMDELKIPVTKTRPKIEVKEQKPTYWLFLVRENGILEVYSLPSYKLCYLVKNFPMGQKYLVDSGQASSSLLNISDKTGEKQHEALPLIHEILVVGLGIRCSRPMLLARAGDDLLIYEAFPFYETQIENHLKLRFRKLNHELITRERKSKKTEEAEPAPMCKRWLRYFPDISGYSGVFVCGLNPYWLFLTVHGELRVHPMTIDGAVTCFAPFHNVNCPKGFLYFNKQGELRICVLPTHLNYDAPWPVRKVPLRCTPHFINYHPETKTYCITTSTLEPCTKLVRFNGDEKEFEVIERTDERYIYPMIEKFSMQLFSPVSWEMIPNTLMEMEEWEHITNVKNVNLASEGTRSGLKGYLAVATSYIYGEDVASRGRMLILDIIDVVPEPGQPLTKNKMKIVYSKEQKGPVTAICQVAGFLLSAIGQKIYIWQLKDNDLIGVAFIDTQIYIHSAISIKNLIIVADIYKSISLLRYQENSRTLSLVSRDVKPLEVYGIEFLIDNNQAGFLVTDVEKNLILYMYCPEARESFGGSRLLRKADIHIGYQINTLFRIRCRLGDVADHDRRQVALLEKRHVTMFATLDGGLGYILPISEKTYRRLLMLQNVLVTHIPHTAGLNPKSFRMYKSQRKLLHNPHKNILDGDLLTMFLNLSILEKTEVAKRIGTSSDQVIEDLLEINQYTAYF</sequence>
<comment type="subcellular location">
    <subcellularLocation>
        <location evidence="1">Nucleus</location>
        <location evidence="1">Nucleoplasm</location>
    </subcellularLocation>
</comment>
<dbReference type="GO" id="GO:0005654">
    <property type="term" value="C:nucleoplasm"/>
    <property type="evidence" value="ECO:0007669"/>
    <property type="project" value="UniProtKB-SubCell"/>
</dbReference>
<dbReference type="PANTHER" id="PTHR10644">
    <property type="entry name" value="DNA REPAIR/RNA PROCESSING CPSF FAMILY"/>
    <property type="match status" value="1"/>
</dbReference>
<gene>
    <name evidence="10" type="ORF">JTE90_022001</name>
</gene>
<dbReference type="Pfam" id="PF10433">
    <property type="entry name" value="Beta-prop_RSE1_1st"/>
    <property type="match status" value="1"/>
</dbReference>
<dbReference type="InterPro" id="IPR015943">
    <property type="entry name" value="WD40/YVTN_repeat-like_dom_sf"/>
</dbReference>
<dbReference type="GO" id="GO:0031123">
    <property type="term" value="P:RNA 3'-end processing"/>
    <property type="evidence" value="ECO:0007669"/>
    <property type="project" value="UniProtKB-ARBA"/>
</dbReference>
<dbReference type="Proteomes" id="UP000827092">
    <property type="component" value="Unassembled WGS sequence"/>
</dbReference>
<feature type="compositionally biased region" description="Basic and acidic residues" evidence="6">
    <location>
        <begin position="405"/>
        <end position="428"/>
    </location>
</feature>
<name>A0AAV6V2R1_9ARAC</name>
<dbReference type="InterPro" id="IPR018846">
    <property type="entry name" value="Beta-prop_RSE1/DDB1/CPSF1_1st"/>
</dbReference>
<evidence type="ECO:0000259" key="8">
    <source>
        <dbReference type="Pfam" id="PF10433"/>
    </source>
</evidence>
<dbReference type="GO" id="GO:0003676">
    <property type="term" value="F:nucleic acid binding"/>
    <property type="evidence" value="ECO:0007669"/>
    <property type="project" value="InterPro"/>
</dbReference>
<dbReference type="Pfam" id="PF03178">
    <property type="entry name" value="CPSF_A"/>
    <property type="match status" value="1"/>
</dbReference>
<evidence type="ECO:0000259" key="9">
    <source>
        <dbReference type="Pfam" id="PF23726"/>
    </source>
</evidence>
<dbReference type="FunFam" id="1.10.150.910:FF:000005">
    <property type="entry name" value="Cleavage and polyadenylation specific factor 1"/>
    <property type="match status" value="1"/>
</dbReference>
<feature type="domain" description="RSE1/DDB1/CPSF1 C-terminal" evidence="7">
    <location>
        <begin position="1087"/>
        <end position="1424"/>
    </location>
</feature>
<evidence type="ECO:0000256" key="3">
    <source>
        <dbReference type="ARBA" id="ARBA00038446"/>
    </source>
</evidence>
<comment type="caution">
    <text evidence="10">The sequence shown here is derived from an EMBL/GenBank/DDBJ whole genome shotgun (WGS) entry which is preliminary data.</text>
</comment>
<dbReference type="FunFam" id="2.130.10.10:FF:000118">
    <property type="entry name" value="Cleavage and polyadenylation specificity factor subunit 1"/>
    <property type="match status" value="1"/>
</dbReference>
<dbReference type="InterPro" id="IPR058543">
    <property type="entry name" value="Beta-prop_RSE1/DDB1/CPSF1_2nd"/>
</dbReference>
<evidence type="ECO:0000313" key="11">
    <source>
        <dbReference type="Proteomes" id="UP000827092"/>
    </source>
</evidence>
<evidence type="ECO:0000256" key="4">
    <source>
        <dbReference type="ARBA" id="ARBA00068483"/>
    </source>
</evidence>
<feature type="coiled-coil region" evidence="5">
    <location>
        <begin position="554"/>
        <end position="581"/>
    </location>
</feature>
<dbReference type="Pfam" id="PF23726">
    <property type="entry name" value="Beta-prop_RSE1_2nd"/>
    <property type="match status" value="1"/>
</dbReference>
<evidence type="ECO:0000256" key="5">
    <source>
        <dbReference type="SAM" id="Coils"/>
    </source>
</evidence>
<dbReference type="EMBL" id="JAFNEN010000185">
    <property type="protein sequence ID" value="KAG8190352.1"/>
    <property type="molecule type" value="Genomic_DNA"/>
</dbReference>